<accession>A0A6M1LWM5</accession>
<organism evidence="2 3">
    <name type="scientific">Falsiroseomonas algicola</name>
    <dbReference type="NCBI Taxonomy" id="2716930"/>
    <lineage>
        <taxon>Bacteria</taxon>
        <taxon>Pseudomonadati</taxon>
        <taxon>Pseudomonadota</taxon>
        <taxon>Alphaproteobacteria</taxon>
        <taxon>Acetobacterales</taxon>
        <taxon>Roseomonadaceae</taxon>
        <taxon>Falsiroseomonas</taxon>
    </lineage>
</organism>
<evidence type="ECO:0000259" key="1">
    <source>
        <dbReference type="Pfam" id="PF13358"/>
    </source>
</evidence>
<dbReference type="AlphaFoldDB" id="A0A6M1LWM5"/>
<gene>
    <name evidence="2" type="ORF">G3576_30950</name>
</gene>
<proteinExistence type="predicted"/>
<dbReference type="InterPro" id="IPR009057">
    <property type="entry name" value="Homeodomain-like_sf"/>
</dbReference>
<dbReference type="InterPro" id="IPR047655">
    <property type="entry name" value="Transpos_IS630-like"/>
</dbReference>
<dbReference type="NCBIfam" id="NF033545">
    <property type="entry name" value="transpos_IS630"/>
    <property type="match status" value="1"/>
</dbReference>
<comment type="caution">
    <text evidence="2">The sequence shown here is derived from an EMBL/GenBank/DDBJ whole genome shotgun (WGS) entry which is preliminary data.</text>
</comment>
<feature type="domain" description="Tc1-like transposase DDE" evidence="1">
    <location>
        <begin position="144"/>
        <end position="277"/>
    </location>
</feature>
<dbReference type="EMBL" id="JAAIKB010000057">
    <property type="protein sequence ID" value="NGM24429.1"/>
    <property type="molecule type" value="Genomic_DNA"/>
</dbReference>
<dbReference type="RefSeq" id="WP_164698334.1">
    <property type="nucleotide sequence ID" value="NZ_JAAIKB010000057.1"/>
</dbReference>
<protein>
    <submittedName>
        <fullName evidence="2">IS630 family transposase</fullName>
    </submittedName>
</protein>
<dbReference type="InterPro" id="IPR036397">
    <property type="entry name" value="RNaseH_sf"/>
</dbReference>
<dbReference type="SUPFAM" id="SSF46689">
    <property type="entry name" value="Homeodomain-like"/>
    <property type="match status" value="1"/>
</dbReference>
<dbReference type="InterPro" id="IPR038717">
    <property type="entry name" value="Tc1-like_DDE_dom"/>
</dbReference>
<dbReference type="Gene3D" id="3.30.420.10">
    <property type="entry name" value="Ribonuclease H-like superfamily/Ribonuclease H"/>
    <property type="match status" value="1"/>
</dbReference>
<keyword evidence="3" id="KW-1185">Reference proteome</keyword>
<dbReference type="Pfam" id="PF13358">
    <property type="entry name" value="DDE_3"/>
    <property type="match status" value="1"/>
</dbReference>
<evidence type="ECO:0000313" key="2">
    <source>
        <dbReference type="EMBL" id="NGM24429.1"/>
    </source>
</evidence>
<reference evidence="2 3" key="1">
    <citation type="submission" date="2020-03" db="EMBL/GenBank/DDBJ databases">
        <title>Roseomonas stagni sp. nov., isolated from pond water in Japan.</title>
        <authorList>
            <person name="Furuhata K."/>
            <person name="Miyamoto H."/>
            <person name="Goto K."/>
        </authorList>
    </citation>
    <scope>NUCLEOTIDE SEQUENCE [LARGE SCALE GENOMIC DNA]</scope>
    <source>
        <strain evidence="2 3">PeD5</strain>
    </source>
</reference>
<dbReference type="GO" id="GO:0003676">
    <property type="term" value="F:nucleic acid binding"/>
    <property type="evidence" value="ECO:0007669"/>
    <property type="project" value="InterPro"/>
</dbReference>
<dbReference type="Pfam" id="PF13384">
    <property type="entry name" value="HTH_23"/>
    <property type="match status" value="1"/>
</dbReference>
<dbReference type="Gene3D" id="1.10.10.10">
    <property type="entry name" value="Winged helix-like DNA-binding domain superfamily/Winged helix DNA-binding domain"/>
    <property type="match status" value="1"/>
</dbReference>
<name>A0A6M1LWM5_9PROT</name>
<dbReference type="PANTHER" id="PTHR46564:SF1">
    <property type="entry name" value="TRANSPOSASE"/>
    <property type="match status" value="1"/>
</dbReference>
<dbReference type="InterPro" id="IPR036388">
    <property type="entry name" value="WH-like_DNA-bd_sf"/>
</dbReference>
<evidence type="ECO:0000313" key="3">
    <source>
        <dbReference type="Proteomes" id="UP000475385"/>
    </source>
</evidence>
<sequence length="313" mass="34568">MARALSLDLRQRAIAAVLAGESYRSVAARFAVSPSSVIRWAERQRETGSVAARPVGGVRRAALAGQREWLLARVAQKPDLTLAMLAAELRERGVVVAISVVWRFFRQEGISFKKSLHAAEQDRSDVARRRDRWRQHQGRLDPKRLVFIDETWTKTNMVRTHGRCPVGERLVDKTAHGHWKTLTFVAALRSDRIAAPAVFDGPINGRSFLAYVQQALAKALQPGDIVIMDNLGSHKGAAVRRSIREAGAKLFFLPPYSPDLNPIEQVFSKLKNLLRTAAKTTVSSLIDAIGAALDAFTPAECANYLRHAGYAAT</sequence>
<dbReference type="Proteomes" id="UP000475385">
    <property type="component" value="Unassembled WGS sequence"/>
</dbReference>
<dbReference type="PANTHER" id="PTHR46564">
    <property type="entry name" value="TRANSPOSASE"/>
    <property type="match status" value="1"/>
</dbReference>